<dbReference type="Proteomes" id="UP000751852">
    <property type="component" value="Unassembled WGS sequence"/>
</dbReference>
<proteinExistence type="predicted"/>
<keyword evidence="1" id="KW-0808">Transferase</keyword>
<dbReference type="Gene3D" id="3.40.630.30">
    <property type="match status" value="1"/>
</dbReference>
<evidence type="ECO:0000313" key="3">
    <source>
        <dbReference type="EMBL" id="MBI5974376.1"/>
    </source>
</evidence>
<dbReference type="InterPro" id="IPR016181">
    <property type="entry name" value="Acyl_CoA_acyltransferase"/>
</dbReference>
<evidence type="ECO:0000256" key="1">
    <source>
        <dbReference type="ARBA" id="ARBA00022679"/>
    </source>
</evidence>
<evidence type="ECO:0000313" key="4">
    <source>
        <dbReference type="Proteomes" id="UP000751852"/>
    </source>
</evidence>
<keyword evidence="4" id="KW-1185">Reference proteome</keyword>
<comment type="caution">
    <text evidence="3">The sequence shown here is derived from an EMBL/GenBank/DDBJ whole genome shotgun (WGS) entry which is preliminary data.</text>
</comment>
<dbReference type="SUPFAM" id="SSF55729">
    <property type="entry name" value="Acyl-CoA N-acyltransferases (Nat)"/>
    <property type="match status" value="1"/>
</dbReference>
<sequence>MSEITVTPAYKTLPEAGFLNYLAMQEMTHPIVGTNSSQTIEARLYHLWRQRNNRFSYDYSWCAKIDGHVAGIVTALPVQELERIEKHTVWQLIKMRGFDLIHHLYHYFSQIRALLALKEGYQDEYHISLLAIMPEYHRQGVATHLLAHVEQFAKHLGYRKLSLTVKKDNDNAIRAYQKSGFMIVNEIDEAPYHLYRMMKTLEL</sequence>
<dbReference type="InterPro" id="IPR000182">
    <property type="entry name" value="GNAT_dom"/>
</dbReference>
<evidence type="ECO:0000259" key="2">
    <source>
        <dbReference type="PROSITE" id="PS51186"/>
    </source>
</evidence>
<name>A0ABS0T8U3_9STAP</name>
<dbReference type="PANTHER" id="PTHR13947:SF37">
    <property type="entry name" value="LD18367P"/>
    <property type="match status" value="1"/>
</dbReference>
<dbReference type="Pfam" id="PF00583">
    <property type="entry name" value="Acetyltransf_1"/>
    <property type="match status" value="1"/>
</dbReference>
<organism evidence="3 4">
    <name type="scientific">Staphylococcus canis</name>
    <dbReference type="NCBI Taxonomy" id="2724942"/>
    <lineage>
        <taxon>Bacteria</taxon>
        <taxon>Bacillati</taxon>
        <taxon>Bacillota</taxon>
        <taxon>Bacilli</taxon>
        <taxon>Bacillales</taxon>
        <taxon>Staphylococcaceae</taxon>
        <taxon>Staphylococcus</taxon>
    </lineage>
</organism>
<dbReference type="InterPro" id="IPR050769">
    <property type="entry name" value="NAT_camello-type"/>
</dbReference>
<accession>A0ABS0T8U3</accession>
<protein>
    <submittedName>
        <fullName evidence="3">GNAT family N-acetyltransferase</fullName>
    </submittedName>
</protein>
<gene>
    <name evidence="3" type="ORF">HHH54_02035</name>
</gene>
<dbReference type="RefSeq" id="WP_198617161.1">
    <property type="nucleotide sequence ID" value="NZ_JABANU010000003.1"/>
</dbReference>
<dbReference type="PANTHER" id="PTHR13947">
    <property type="entry name" value="GNAT FAMILY N-ACETYLTRANSFERASE"/>
    <property type="match status" value="1"/>
</dbReference>
<dbReference type="PROSITE" id="PS51186">
    <property type="entry name" value="GNAT"/>
    <property type="match status" value="1"/>
</dbReference>
<reference evidence="3 4" key="1">
    <citation type="submission" date="2020-04" db="EMBL/GenBank/DDBJ databases">
        <title>Staphylococcus species from domestic dog.</title>
        <authorList>
            <person name="Paterson G.K."/>
        </authorList>
    </citation>
    <scope>NUCLEOTIDE SEQUENCE [LARGE SCALE GENOMIC DNA]</scope>
    <source>
        <strain evidence="3 4">H16/1A</strain>
    </source>
</reference>
<dbReference type="CDD" id="cd04301">
    <property type="entry name" value="NAT_SF"/>
    <property type="match status" value="1"/>
</dbReference>
<dbReference type="EMBL" id="JABANU010000003">
    <property type="protein sequence ID" value="MBI5974376.1"/>
    <property type="molecule type" value="Genomic_DNA"/>
</dbReference>
<feature type="domain" description="N-acetyltransferase" evidence="2">
    <location>
        <begin position="8"/>
        <end position="202"/>
    </location>
</feature>